<proteinExistence type="predicted"/>
<protein>
    <recommendedName>
        <fullName evidence="1">Sulfatase-modifying factor enzyme-like domain-containing protein</fullName>
    </recommendedName>
</protein>
<dbReference type="InterPro" id="IPR051043">
    <property type="entry name" value="Sulfatase_Mod_Factor_Kinase"/>
</dbReference>
<dbReference type="Pfam" id="PF03781">
    <property type="entry name" value="FGE-sulfatase"/>
    <property type="match status" value="1"/>
</dbReference>
<dbReference type="InterPro" id="IPR005532">
    <property type="entry name" value="SUMF_dom"/>
</dbReference>
<comment type="caution">
    <text evidence="2">The sequence shown here is derived from an EMBL/GenBank/DDBJ whole genome shotgun (WGS) entry which is preliminary data.</text>
</comment>
<dbReference type="PANTHER" id="PTHR23150">
    <property type="entry name" value="SULFATASE MODIFYING FACTOR 1, 2"/>
    <property type="match status" value="1"/>
</dbReference>
<name>A0ABY0FDG0_9NEIS</name>
<gene>
    <name evidence="2" type="ORF">EBB06_14345</name>
</gene>
<accession>A0ABY0FDG0</accession>
<dbReference type="SUPFAM" id="SSF56436">
    <property type="entry name" value="C-type lectin-like"/>
    <property type="match status" value="1"/>
</dbReference>
<sequence>MPVCPKAGRPATPAWSNCVEKQGGAAVFKVPSADELSSRPYAWWVYTKGANWRHPEGPDSNIRGRDNEPVIQVTRRDAEAYARWRGHSLPTEAEWEWAAKAGRSDPSLDKAPVDAKGKPAANFWQGPFPALNTRDDGYRGRAPVGCFAANGFGLYDMIGNVWEWTASAYRGAHQAHGNGDPFVGASASGAELKAGERAVIKGGSYLCTQDYCVRYRAAARHPQEANLATSHVGFRTVLRGK</sequence>
<keyword evidence="3" id="KW-1185">Reference proteome</keyword>
<evidence type="ECO:0000259" key="1">
    <source>
        <dbReference type="Pfam" id="PF03781"/>
    </source>
</evidence>
<dbReference type="EMBL" id="REGR01000015">
    <property type="protein sequence ID" value="RXZ42221.1"/>
    <property type="molecule type" value="Genomic_DNA"/>
</dbReference>
<dbReference type="Gene3D" id="3.90.1580.10">
    <property type="entry name" value="paralog of FGE (formylglycine-generating enzyme)"/>
    <property type="match status" value="1"/>
</dbReference>
<feature type="domain" description="Sulfatase-modifying factor enzyme-like" evidence="1">
    <location>
        <begin position="14"/>
        <end position="237"/>
    </location>
</feature>
<dbReference type="PANTHER" id="PTHR23150:SF19">
    <property type="entry name" value="FORMYLGLYCINE-GENERATING ENZYME"/>
    <property type="match status" value="1"/>
</dbReference>
<evidence type="ECO:0000313" key="2">
    <source>
        <dbReference type="EMBL" id="RXZ42221.1"/>
    </source>
</evidence>
<evidence type="ECO:0000313" key="3">
    <source>
        <dbReference type="Proteomes" id="UP000290682"/>
    </source>
</evidence>
<organism evidence="2 3">
    <name type="scientific">Crenobacter cavernae</name>
    <dbReference type="NCBI Taxonomy" id="2290923"/>
    <lineage>
        <taxon>Bacteria</taxon>
        <taxon>Pseudomonadati</taxon>
        <taxon>Pseudomonadota</taxon>
        <taxon>Betaproteobacteria</taxon>
        <taxon>Neisseriales</taxon>
        <taxon>Neisseriaceae</taxon>
        <taxon>Crenobacter</taxon>
    </lineage>
</organism>
<dbReference type="InterPro" id="IPR016187">
    <property type="entry name" value="CTDL_fold"/>
</dbReference>
<dbReference type="InterPro" id="IPR042095">
    <property type="entry name" value="SUMF_sf"/>
</dbReference>
<reference evidence="2 3" key="1">
    <citation type="submission" date="2018-10" db="EMBL/GenBank/DDBJ databases">
        <title>Draft genome of Fastidiocella sp. strain 375T, a bacterium isolated from a karstic cave dripping water.</title>
        <authorList>
            <person name="Coelho C."/>
            <person name="Verissimo A."/>
            <person name="Tiago I."/>
        </authorList>
    </citation>
    <scope>NUCLEOTIDE SEQUENCE [LARGE SCALE GENOMIC DNA]</scope>
    <source>
        <strain evidence="2 3">CAVE-375</strain>
    </source>
</reference>
<dbReference type="Proteomes" id="UP000290682">
    <property type="component" value="Unassembled WGS sequence"/>
</dbReference>